<dbReference type="GeneID" id="17036327"/>
<dbReference type="EMBL" id="AGSI01000024">
    <property type="protein sequence ID" value="EIE18416.1"/>
    <property type="molecule type" value="Genomic_DNA"/>
</dbReference>
<dbReference type="AlphaFoldDB" id="I0YJ47"/>
<evidence type="ECO:0000313" key="1">
    <source>
        <dbReference type="EMBL" id="EIE18416.1"/>
    </source>
</evidence>
<gene>
    <name evidence="1" type="ORF">COCSUDRAFT_34565</name>
</gene>
<organism evidence="1 2">
    <name type="scientific">Coccomyxa subellipsoidea (strain C-169)</name>
    <name type="common">Green microalga</name>
    <dbReference type="NCBI Taxonomy" id="574566"/>
    <lineage>
        <taxon>Eukaryota</taxon>
        <taxon>Viridiplantae</taxon>
        <taxon>Chlorophyta</taxon>
        <taxon>core chlorophytes</taxon>
        <taxon>Trebouxiophyceae</taxon>
        <taxon>Trebouxiophyceae incertae sedis</taxon>
        <taxon>Coccomyxaceae</taxon>
        <taxon>Coccomyxa</taxon>
        <taxon>Coccomyxa subellipsoidea</taxon>
    </lineage>
</organism>
<dbReference type="KEGG" id="csl:COCSUDRAFT_34565"/>
<proteinExistence type="predicted"/>
<sequence length="63" mass="7264">MMYVPSSMEKLKYHQPIAMTLYMRLNVTLKNAMHAHAGNTDDDCRHQLRQSFATLDNNNALVI</sequence>
<dbReference type="Proteomes" id="UP000007264">
    <property type="component" value="Unassembled WGS sequence"/>
</dbReference>
<evidence type="ECO:0000313" key="2">
    <source>
        <dbReference type="Proteomes" id="UP000007264"/>
    </source>
</evidence>
<reference evidence="1 2" key="1">
    <citation type="journal article" date="2012" name="Genome Biol.">
        <title>The genome of the polar eukaryotic microalga coccomyxa subellipsoidea reveals traits of cold adaptation.</title>
        <authorList>
            <person name="Blanc G."/>
            <person name="Agarkova I."/>
            <person name="Grimwood J."/>
            <person name="Kuo A."/>
            <person name="Brueggeman A."/>
            <person name="Dunigan D."/>
            <person name="Gurnon J."/>
            <person name="Ladunga I."/>
            <person name="Lindquist E."/>
            <person name="Lucas S."/>
            <person name="Pangilinan J."/>
            <person name="Proschold T."/>
            <person name="Salamov A."/>
            <person name="Schmutz J."/>
            <person name="Weeks D."/>
            <person name="Yamada T."/>
            <person name="Claverie J.M."/>
            <person name="Grigoriev I."/>
            <person name="Van Etten J."/>
            <person name="Lomsadze A."/>
            <person name="Borodovsky M."/>
        </authorList>
    </citation>
    <scope>NUCLEOTIDE SEQUENCE [LARGE SCALE GENOMIC DNA]</scope>
    <source>
        <strain evidence="1 2">C-169</strain>
    </source>
</reference>
<keyword evidence="2" id="KW-1185">Reference proteome</keyword>
<name>I0YJ47_COCSC</name>
<dbReference type="RefSeq" id="XP_005642960.1">
    <property type="nucleotide sequence ID" value="XM_005642903.1"/>
</dbReference>
<protein>
    <submittedName>
        <fullName evidence="1">Uncharacterized protein</fullName>
    </submittedName>
</protein>
<accession>I0YJ47</accession>
<comment type="caution">
    <text evidence="1">The sequence shown here is derived from an EMBL/GenBank/DDBJ whole genome shotgun (WGS) entry which is preliminary data.</text>
</comment>